<reference evidence="1 2" key="1">
    <citation type="submission" date="2023-03" db="EMBL/GenBank/DDBJ databases">
        <title>Bacillus Genome Sequencing.</title>
        <authorList>
            <person name="Dunlap C."/>
        </authorList>
    </citation>
    <scope>NUCLEOTIDE SEQUENCE [LARGE SCALE GENOMIC DNA]</scope>
    <source>
        <strain evidence="1 2">NRS-1717</strain>
    </source>
</reference>
<protein>
    <submittedName>
        <fullName evidence="1">Uncharacterized protein</fullName>
    </submittedName>
</protein>
<name>A0ABU6P5J2_9BACI</name>
<proteinExistence type="predicted"/>
<dbReference type="GeneID" id="301140773"/>
<sequence length="76" mass="9132">MEKYEYLKLLNRNIQKQINLWLNKKDKINNIDLYNFLYSIVNGALTIGFEKGEKITERLISQLKESSKTEWDHIEI</sequence>
<dbReference type="Proteomes" id="UP001342826">
    <property type="component" value="Unassembled WGS sequence"/>
</dbReference>
<comment type="caution">
    <text evidence="1">The sequence shown here is derived from an EMBL/GenBank/DDBJ whole genome shotgun (WGS) entry which is preliminary data.</text>
</comment>
<evidence type="ECO:0000313" key="1">
    <source>
        <dbReference type="EMBL" id="MED4403436.1"/>
    </source>
</evidence>
<evidence type="ECO:0000313" key="2">
    <source>
        <dbReference type="Proteomes" id="UP001342826"/>
    </source>
</evidence>
<accession>A0ABU6P5J2</accession>
<organism evidence="1 2">
    <name type="scientific">Metabacillus fastidiosus</name>
    <dbReference type="NCBI Taxonomy" id="1458"/>
    <lineage>
        <taxon>Bacteria</taxon>
        <taxon>Bacillati</taxon>
        <taxon>Bacillota</taxon>
        <taxon>Bacilli</taxon>
        <taxon>Bacillales</taxon>
        <taxon>Bacillaceae</taxon>
        <taxon>Metabacillus</taxon>
    </lineage>
</organism>
<keyword evidence="2" id="KW-1185">Reference proteome</keyword>
<dbReference type="EMBL" id="JARTFS010000016">
    <property type="protein sequence ID" value="MED4403436.1"/>
    <property type="molecule type" value="Genomic_DNA"/>
</dbReference>
<gene>
    <name evidence="1" type="ORF">P9271_19185</name>
</gene>
<dbReference type="RefSeq" id="WP_066228309.1">
    <property type="nucleotide sequence ID" value="NZ_JARTFQ010000001.1"/>
</dbReference>